<protein>
    <submittedName>
        <fullName evidence="13">Uncharacterized protein</fullName>
    </submittedName>
</protein>
<comment type="similarity">
    <text evidence="2 11">Belongs to the TFB4 family.</text>
</comment>
<keyword evidence="9 11" id="KW-0234">DNA repair</keyword>
<dbReference type="InterPro" id="IPR036465">
    <property type="entry name" value="vWFA_dom_sf"/>
</dbReference>
<keyword evidence="7 11" id="KW-0805">Transcription regulation</keyword>
<evidence type="ECO:0000256" key="7">
    <source>
        <dbReference type="ARBA" id="ARBA00023015"/>
    </source>
</evidence>
<proteinExistence type="inferred from homology"/>
<dbReference type="Proteomes" id="UP000041254">
    <property type="component" value="Unassembled WGS sequence"/>
</dbReference>
<evidence type="ECO:0000256" key="9">
    <source>
        <dbReference type="ARBA" id="ARBA00023204"/>
    </source>
</evidence>
<gene>
    <name evidence="13" type="ORF">Vbra_18100</name>
</gene>
<evidence type="ECO:0000256" key="10">
    <source>
        <dbReference type="ARBA" id="ARBA00023242"/>
    </source>
</evidence>
<keyword evidence="8 11" id="KW-0804">Transcription</keyword>
<dbReference type="InterPro" id="IPR004600">
    <property type="entry name" value="TFIIH_Tfb4/GTF2H3"/>
</dbReference>
<keyword evidence="3 11" id="KW-0479">Metal-binding</keyword>
<dbReference type="PANTHER" id="PTHR12831:SF0">
    <property type="entry name" value="GENERAL TRANSCRIPTION FACTOR IIH SUBUNIT 3"/>
    <property type="match status" value="1"/>
</dbReference>
<evidence type="ECO:0000256" key="1">
    <source>
        <dbReference type="ARBA" id="ARBA00004123"/>
    </source>
</evidence>
<dbReference type="AlphaFoldDB" id="A0A0G4GKG4"/>
<keyword evidence="5 11" id="KW-0863">Zinc-finger</keyword>
<evidence type="ECO:0000256" key="6">
    <source>
        <dbReference type="ARBA" id="ARBA00022833"/>
    </source>
</evidence>
<evidence type="ECO:0000256" key="4">
    <source>
        <dbReference type="ARBA" id="ARBA00022763"/>
    </source>
</evidence>
<evidence type="ECO:0000313" key="13">
    <source>
        <dbReference type="EMBL" id="CEM30508.1"/>
    </source>
</evidence>
<evidence type="ECO:0000256" key="2">
    <source>
        <dbReference type="ARBA" id="ARBA00005273"/>
    </source>
</evidence>
<feature type="region of interest" description="Disordered" evidence="12">
    <location>
        <begin position="103"/>
        <end position="129"/>
    </location>
</feature>
<organism evidence="13 14">
    <name type="scientific">Vitrella brassicaformis (strain CCMP3155)</name>
    <dbReference type="NCBI Taxonomy" id="1169540"/>
    <lineage>
        <taxon>Eukaryota</taxon>
        <taxon>Sar</taxon>
        <taxon>Alveolata</taxon>
        <taxon>Colpodellida</taxon>
        <taxon>Vitrellaceae</taxon>
        <taxon>Vitrella</taxon>
    </lineage>
</organism>
<dbReference type="Gene3D" id="3.40.50.410">
    <property type="entry name" value="von Willebrand factor, type A domain"/>
    <property type="match status" value="1"/>
</dbReference>
<evidence type="ECO:0000256" key="11">
    <source>
        <dbReference type="RuleBase" id="RU368090"/>
    </source>
</evidence>
<evidence type="ECO:0000256" key="8">
    <source>
        <dbReference type="ARBA" id="ARBA00023163"/>
    </source>
</evidence>
<dbReference type="OrthoDB" id="17307at2759"/>
<dbReference type="VEuPathDB" id="CryptoDB:Vbra_18100"/>
<evidence type="ECO:0000256" key="5">
    <source>
        <dbReference type="ARBA" id="ARBA00022771"/>
    </source>
</evidence>
<dbReference type="EMBL" id="CDMY01000698">
    <property type="protein sequence ID" value="CEM30508.1"/>
    <property type="molecule type" value="Genomic_DNA"/>
</dbReference>
<dbReference type="GO" id="GO:0005675">
    <property type="term" value="C:transcription factor TFIIH holo complex"/>
    <property type="evidence" value="ECO:0007669"/>
    <property type="project" value="UniProtKB-UniRule"/>
</dbReference>
<keyword evidence="14" id="KW-1185">Reference proteome</keyword>
<keyword evidence="6 11" id="KW-0862">Zinc</keyword>
<comment type="subcellular location">
    <subcellularLocation>
        <location evidence="1 11">Nucleus</location>
    </subcellularLocation>
</comment>
<evidence type="ECO:0000256" key="3">
    <source>
        <dbReference type="ARBA" id="ARBA00022723"/>
    </source>
</evidence>
<dbReference type="STRING" id="1169540.A0A0G4GKG4"/>
<reference evidence="13 14" key="1">
    <citation type="submission" date="2014-11" db="EMBL/GenBank/DDBJ databases">
        <authorList>
            <person name="Zhu J."/>
            <person name="Qi W."/>
            <person name="Song R."/>
        </authorList>
    </citation>
    <scope>NUCLEOTIDE SEQUENCE [LARGE SCALE GENOMIC DNA]</scope>
</reference>
<dbReference type="PANTHER" id="PTHR12831">
    <property type="entry name" value="TRANSCRIPTION INITIATION FACTOR IIH TFIIH , POLYPEPTIDE 3-RELATED"/>
    <property type="match status" value="1"/>
</dbReference>
<dbReference type="InParanoid" id="A0A0G4GKG4"/>
<evidence type="ECO:0000313" key="14">
    <source>
        <dbReference type="Proteomes" id="UP000041254"/>
    </source>
</evidence>
<dbReference type="Pfam" id="PF03850">
    <property type="entry name" value="Tfb4"/>
    <property type="match status" value="1"/>
</dbReference>
<feature type="compositionally biased region" description="Pro residues" evidence="12">
    <location>
        <begin position="111"/>
        <end position="121"/>
    </location>
</feature>
<feature type="region of interest" description="Disordered" evidence="12">
    <location>
        <begin position="1"/>
        <end position="39"/>
    </location>
</feature>
<feature type="compositionally biased region" description="Basic and acidic residues" evidence="12">
    <location>
        <begin position="1"/>
        <end position="17"/>
    </location>
</feature>
<keyword evidence="10 11" id="KW-0539">Nucleus</keyword>
<evidence type="ECO:0000256" key="12">
    <source>
        <dbReference type="SAM" id="MobiDB-lite"/>
    </source>
</evidence>
<dbReference type="GO" id="GO:0008270">
    <property type="term" value="F:zinc ion binding"/>
    <property type="evidence" value="ECO:0007669"/>
    <property type="project" value="UniProtKB-KW"/>
</dbReference>
<name>A0A0G4GKG4_VITBC</name>
<accession>A0A0G4GKG4</accession>
<sequence length="361" mass="39073">MHSRVPADAEGDKRRESPSGGSVAAAAAPAQPKVDEQNRPVTLKTTWRQFLVFVRAYCLTEPTHSLALLGVQGKKCEYLYEGVCSDFSPDCMIPMEEDFDTDGVAASGQAQPPPQQTPEAPPSGLGVGQMKECQPHLQATLRLKRLLSSSYEHKHGHGGTRAADSSIAGALSMALCHIQRRKKEHPSAEPRVLILEVSCVDGLAFQFVPLMSAAFAGQKMNVMIDVCALGTKTSMALQQAALMTRGQYMQFSHPNSNLLLPFLLFHFLPNADLREDVLFPAQASQSATTFGATCFCCGKPVELALVCSSCLAIYCHDIGAVCKMCSAQFRPLPANKRQLCHLLYRPPASKAQDDQKVGVAP</sequence>
<keyword evidence="4 11" id="KW-0227">DNA damage</keyword>
<dbReference type="GO" id="GO:0000439">
    <property type="term" value="C:transcription factor TFIIH core complex"/>
    <property type="evidence" value="ECO:0007669"/>
    <property type="project" value="UniProtKB-UniRule"/>
</dbReference>
<dbReference type="GO" id="GO:0006355">
    <property type="term" value="P:regulation of DNA-templated transcription"/>
    <property type="evidence" value="ECO:0007669"/>
    <property type="project" value="InterPro"/>
</dbReference>
<dbReference type="GO" id="GO:0006289">
    <property type="term" value="P:nucleotide-excision repair"/>
    <property type="evidence" value="ECO:0007669"/>
    <property type="project" value="UniProtKB-UniRule"/>
</dbReference>